<sequence length="413" mass="47387">MLRDVSLGKCCMICFAVFCLVFAAQLEAVTLCSDVGKYHHIDRRSVFQFKHNASERQLRMGAEKPSIVNDERDAPRTRPQLRSSKNSNVAFDPTKYACGDPSMTECVNKTQVFKARVLSEFRRILKESFEENNYYRVHYNKPIFDGESELCRLKRADVRTLSWRDPPFNWNEIGSYFPLNPLFKERNASCAVIASAGSLKGSRLGDFIDDHDVVMRFNHAPTKGFEVDVGSKTTVRVVNSQVVTKKEFKLLTAKHFRHVSIAAWDPGKFDQSLEEWIKSPDFNLFENFKKYREKYPGSNFHLVDPRSIWRAWTALQDKTHTKIMRNPPTSGFIGLGLLIPACRYIDMIEYIPSSRMNGLCHYYDSEINSACTFGSWHPLAAEKLYVLQMNTADEFTTFQRGVVRISLDSNSGC</sequence>
<dbReference type="FunFam" id="3.90.1480.20:FF:000012">
    <property type="entry name" value="ST6 beta-galactoside alpha-2,6-sialyltransferase 1"/>
    <property type="match status" value="1"/>
</dbReference>
<dbReference type="GO" id="GO:0005576">
    <property type="term" value="C:extracellular region"/>
    <property type="evidence" value="ECO:0007669"/>
    <property type="project" value="UniProtKB-SubCell"/>
</dbReference>
<keyword evidence="10" id="KW-1133">Transmembrane helix</keyword>
<dbReference type="OrthoDB" id="10264956at2759"/>
<gene>
    <name evidence="23" type="primary">5565250</name>
</gene>
<evidence type="ECO:0000256" key="21">
    <source>
        <dbReference type="SAM" id="MobiDB-lite"/>
    </source>
</evidence>
<evidence type="ECO:0000256" key="5">
    <source>
        <dbReference type="ARBA" id="ARBA00022525"/>
    </source>
</evidence>
<feature type="chain" id="PRO_5043758701" description="Beta-galactoside alpha-2,6-sialyltransferase 1" evidence="22">
    <location>
        <begin position="29"/>
        <end position="413"/>
    </location>
</feature>
<evidence type="ECO:0000256" key="15">
    <source>
        <dbReference type="ARBA" id="ARBA00034249"/>
    </source>
</evidence>
<evidence type="ECO:0000256" key="20">
    <source>
        <dbReference type="ARBA" id="ARBA00080062"/>
    </source>
</evidence>
<reference evidence="23" key="2">
    <citation type="submission" date="2020-05" db="UniProtKB">
        <authorList>
            <consortium name="EnsemblMetazoa"/>
        </authorList>
    </citation>
    <scope>IDENTIFICATION</scope>
    <source>
        <strain evidence="23">LVP_AGWG</strain>
    </source>
</reference>
<evidence type="ECO:0000256" key="1">
    <source>
        <dbReference type="ARBA" id="ARBA00004447"/>
    </source>
</evidence>
<evidence type="ECO:0000256" key="22">
    <source>
        <dbReference type="SAM" id="SignalP"/>
    </source>
</evidence>
<dbReference type="PANTHER" id="PTHR46059">
    <property type="entry name" value="BETA-GALACTOSIDE ALPHA-2,6-SIALYLTRANSFERASE"/>
    <property type="match status" value="1"/>
</dbReference>
<comment type="pathway">
    <text evidence="3">Protein modification; protein glycosylation.</text>
</comment>
<dbReference type="InterPro" id="IPR038578">
    <property type="entry name" value="GT29-like_sf"/>
</dbReference>
<comment type="similarity">
    <text evidence="4">Belongs to the glycosyltransferase 29 family.</text>
</comment>
<keyword evidence="8" id="KW-0812">Transmembrane</keyword>
<dbReference type="InterPro" id="IPR001675">
    <property type="entry name" value="Glyco_trans_29"/>
</dbReference>
<keyword evidence="24" id="KW-1185">Reference proteome</keyword>
<keyword evidence="22" id="KW-0732">Signal</keyword>
<evidence type="ECO:0000256" key="10">
    <source>
        <dbReference type="ARBA" id="ARBA00022989"/>
    </source>
</evidence>
<keyword evidence="12" id="KW-0472">Membrane</keyword>
<comment type="subcellular location">
    <subcellularLocation>
        <location evidence="1">Golgi apparatus</location>
        <location evidence="1">Golgi stack membrane</location>
        <topology evidence="1">Single-pass type II membrane protein</topology>
    </subcellularLocation>
    <subcellularLocation>
        <location evidence="2">Secreted</location>
    </subcellularLocation>
</comment>
<evidence type="ECO:0000256" key="9">
    <source>
        <dbReference type="ARBA" id="ARBA00022968"/>
    </source>
</evidence>
<evidence type="ECO:0000256" key="17">
    <source>
        <dbReference type="ARBA" id="ARBA00069321"/>
    </source>
</evidence>
<keyword evidence="5" id="KW-0964">Secreted</keyword>
<keyword evidence="7" id="KW-0808">Transferase</keyword>
<evidence type="ECO:0000256" key="19">
    <source>
        <dbReference type="ARBA" id="ARBA00076676"/>
    </source>
</evidence>
<reference evidence="23 24" key="1">
    <citation type="submission" date="2017-06" db="EMBL/GenBank/DDBJ databases">
        <title>Aedes aegypti genome working group (AGWG) sequencing and assembly.</title>
        <authorList>
            <consortium name="Aedes aegypti Genome Working Group (AGWG)"/>
            <person name="Matthews B.J."/>
        </authorList>
    </citation>
    <scope>NUCLEOTIDE SEQUENCE [LARGE SCALE GENOMIC DNA]</scope>
    <source>
        <strain evidence="23 24">LVP_AGWG</strain>
    </source>
</reference>
<dbReference type="AlphaFoldDB" id="A0A6I8TP78"/>
<evidence type="ECO:0000313" key="24">
    <source>
        <dbReference type="Proteomes" id="UP000008820"/>
    </source>
</evidence>
<keyword evidence="6" id="KW-0328">Glycosyltransferase</keyword>
<accession>A0A6I8TP78</accession>
<proteinExistence type="inferred from homology"/>
<evidence type="ECO:0000256" key="16">
    <source>
        <dbReference type="ARBA" id="ARBA00034329"/>
    </source>
</evidence>
<dbReference type="CDD" id="cd23968">
    <property type="entry name" value="GT29_ST6GAL1_2"/>
    <property type="match status" value="1"/>
</dbReference>
<dbReference type="Gene3D" id="3.90.1480.20">
    <property type="entry name" value="Glycosyl transferase family 29"/>
    <property type="match status" value="1"/>
</dbReference>
<organism evidence="23 24">
    <name type="scientific">Aedes aegypti</name>
    <name type="common">Yellowfever mosquito</name>
    <name type="synonym">Culex aegypti</name>
    <dbReference type="NCBI Taxonomy" id="7159"/>
    <lineage>
        <taxon>Eukaryota</taxon>
        <taxon>Metazoa</taxon>
        <taxon>Ecdysozoa</taxon>
        <taxon>Arthropoda</taxon>
        <taxon>Hexapoda</taxon>
        <taxon>Insecta</taxon>
        <taxon>Pterygota</taxon>
        <taxon>Neoptera</taxon>
        <taxon>Endopterygota</taxon>
        <taxon>Diptera</taxon>
        <taxon>Nematocera</taxon>
        <taxon>Culicoidea</taxon>
        <taxon>Culicidae</taxon>
        <taxon>Culicinae</taxon>
        <taxon>Aedini</taxon>
        <taxon>Aedes</taxon>
        <taxon>Stegomyia</taxon>
    </lineage>
</organism>
<protein>
    <recommendedName>
        <fullName evidence="17">Beta-galactoside alpha-2,6-sialyltransferase 1</fullName>
        <ecNumber evidence="16">2.4.3.1</ecNumber>
    </recommendedName>
    <alternativeName>
        <fullName evidence="20">CMP-N-acetylneuraminate-beta-galactosamide-alpha-2,6-sialyltransferase 1</fullName>
    </alternativeName>
    <alternativeName>
        <fullName evidence="19">ST6Gal I</fullName>
    </alternativeName>
    <alternativeName>
        <fullName evidence="18">Sialyltransferase 1</fullName>
    </alternativeName>
</protein>
<keyword evidence="13" id="KW-1015">Disulfide bond</keyword>
<evidence type="ECO:0000256" key="3">
    <source>
        <dbReference type="ARBA" id="ARBA00004922"/>
    </source>
</evidence>
<dbReference type="PANTHER" id="PTHR46059:SF1">
    <property type="entry name" value="BETA-GALACTOSIDE ALPHA-2,6-SIALYLTRANSFERASE"/>
    <property type="match status" value="1"/>
</dbReference>
<evidence type="ECO:0000256" key="7">
    <source>
        <dbReference type="ARBA" id="ARBA00022679"/>
    </source>
</evidence>
<dbReference type="InParanoid" id="A0A6I8TP78"/>
<dbReference type="EC" id="2.4.3.1" evidence="16"/>
<dbReference type="FunCoup" id="A0A6I8TP78">
    <property type="interactions" value="18"/>
</dbReference>
<evidence type="ECO:0000256" key="2">
    <source>
        <dbReference type="ARBA" id="ARBA00004613"/>
    </source>
</evidence>
<evidence type="ECO:0000256" key="14">
    <source>
        <dbReference type="ARBA" id="ARBA00023180"/>
    </source>
</evidence>
<evidence type="ECO:0000256" key="13">
    <source>
        <dbReference type="ARBA" id="ARBA00023157"/>
    </source>
</evidence>
<evidence type="ECO:0000256" key="8">
    <source>
        <dbReference type="ARBA" id="ARBA00022692"/>
    </source>
</evidence>
<evidence type="ECO:0000256" key="12">
    <source>
        <dbReference type="ARBA" id="ARBA00023136"/>
    </source>
</evidence>
<evidence type="ECO:0000256" key="18">
    <source>
        <dbReference type="ARBA" id="ARBA00076526"/>
    </source>
</evidence>
<evidence type="ECO:0000313" key="23">
    <source>
        <dbReference type="EnsemblMetazoa" id="AAEL014772-PC"/>
    </source>
</evidence>
<keyword evidence="11" id="KW-0333">Golgi apparatus</keyword>
<dbReference type="Pfam" id="PF00777">
    <property type="entry name" value="Glyco_transf_29"/>
    <property type="match status" value="1"/>
</dbReference>
<dbReference type="Proteomes" id="UP000008820">
    <property type="component" value="Chromosome 2"/>
</dbReference>
<dbReference type="EnsemblMetazoa" id="AAEL014772-RC">
    <property type="protein sequence ID" value="AAEL014772-PC"/>
    <property type="gene ID" value="AAEL014772"/>
</dbReference>
<feature type="region of interest" description="Disordered" evidence="21">
    <location>
        <begin position="60"/>
        <end position="88"/>
    </location>
</feature>
<name>A0A6I8TP78_AEDAE</name>
<dbReference type="GO" id="GO:0097503">
    <property type="term" value="P:sialylation"/>
    <property type="evidence" value="ECO:0007669"/>
    <property type="project" value="TreeGrafter"/>
</dbReference>
<dbReference type="GO" id="GO:0003835">
    <property type="term" value="F:beta-galactoside alpha-2,6-sialyltransferase activity"/>
    <property type="evidence" value="ECO:0007669"/>
    <property type="project" value="UniProtKB-EC"/>
</dbReference>
<keyword evidence="9" id="KW-0735">Signal-anchor</keyword>
<dbReference type="GO" id="GO:0032580">
    <property type="term" value="C:Golgi cisterna membrane"/>
    <property type="evidence" value="ECO:0007669"/>
    <property type="project" value="UniProtKB-SubCell"/>
</dbReference>
<feature type="signal peptide" evidence="22">
    <location>
        <begin position="1"/>
        <end position="28"/>
    </location>
</feature>
<keyword evidence="14" id="KW-0325">Glycoprotein</keyword>
<evidence type="ECO:0000256" key="11">
    <source>
        <dbReference type="ARBA" id="ARBA00023034"/>
    </source>
</evidence>
<evidence type="ECO:0000256" key="6">
    <source>
        <dbReference type="ARBA" id="ARBA00022676"/>
    </source>
</evidence>
<comment type="catalytic activity">
    <reaction evidence="15">
        <text>a beta-D-galactoside + CMP-N-acetyl-beta-neuraminate = an N-acetyl-alpha-neuraminyl-(2-&gt;6)-beta-D-galactosyl derivative + CMP + H(+)</text>
        <dbReference type="Rhea" id="RHEA:52104"/>
        <dbReference type="ChEBI" id="CHEBI:15378"/>
        <dbReference type="ChEBI" id="CHEBI:28034"/>
        <dbReference type="ChEBI" id="CHEBI:57812"/>
        <dbReference type="ChEBI" id="CHEBI:60377"/>
        <dbReference type="ChEBI" id="CHEBI:136398"/>
        <dbReference type="EC" id="2.4.3.1"/>
    </reaction>
</comment>
<evidence type="ECO:0000256" key="4">
    <source>
        <dbReference type="ARBA" id="ARBA00006003"/>
    </source>
</evidence>